<reference evidence="2" key="1">
    <citation type="submission" date="2014-05" db="EMBL/GenBank/DDBJ databases">
        <title>ATOL: Assembling a taxonomically balanced genome-scale reconstruction of the evolutionary history of the Enterobacteriaceae.</title>
        <authorList>
            <person name="Plunkett G. III"/>
            <person name="Neeno-Eckwall E.C."/>
            <person name="Glasner J.D."/>
            <person name="Perna N.T."/>
        </authorList>
    </citation>
    <scope>NUCLEOTIDE SEQUENCE [LARGE SCALE GENOMIC DNA]</scope>
    <source>
        <strain evidence="2">ATCC 13337</strain>
    </source>
</reference>
<protein>
    <submittedName>
        <fullName evidence="1">Gp25 domain protein</fullName>
    </submittedName>
</protein>
<comment type="caution">
    <text evidence="1">The sequence shown here is derived from an EMBL/GenBank/DDBJ whole genome shotgun (WGS) entry which is preliminary data.</text>
</comment>
<gene>
    <name evidence="1" type="ORF">GHAL_3561</name>
</gene>
<name>A0ABD3ZDC6_HAFAL</name>
<evidence type="ECO:0000313" key="1">
    <source>
        <dbReference type="EMBL" id="KFC86218.1"/>
    </source>
</evidence>
<feature type="non-terminal residue" evidence="1">
    <location>
        <position position="160"/>
    </location>
</feature>
<proteinExistence type="predicted"/>
<evidence type="ECO:0000313" key="2">
    <source>
        <dbReference type="Proteomes" id="UP000028605"/>
    </source>
</evidence>
<dbReference type="AlphaFoldDB" id="A0ABD3ZDC6"/>
<sequence>MSAGTITLTHNSAAVTGAGTAFTTDLKAGDIIASVVGGVTYTLPVKTVNSAASVTLIKNYDGPTQAGAAWYAIPRDAMNAITAQLAADTAQALRGLNFDKQNWQQVFSGTGTITVRLPDGSSYTGPAWNSFIVELGKKANAGDNSDITSISGLKTALSIA</sequence>
<accession>A0ABD3ZDC6</accession>
<dbReference type="Proteomes" id="UP000028605">
    <property type="component" value="Unassembled WGS sequence"/>
</dbReference>
<organism evidence="1 2">
    <name type="scientific">Hafnia alvei ATCC 13337</name>
    <dbReference type="NCBI Taxonomy" id="910996"/>
    <lineage>
        <taxon>Bacteria</taxon>
        <taxon>Pseudomonadati</taxon>
        <taxon>Pseudomonadota</taxon>
        <taxon>Gammaproteobacteria</taxon>
        <taxon>Enterobacterales</taxon>
        <taxon>Hafniaceae</taxon>
        <taxon>Hafnia</taxon>
    </lineage>
</organism>
<dbReference type="EMBL" id="JMPK01000059">
    <property type="protein sequence ID" value="KFC86218.1"/>
    <property type="molecule type" value="Genomic_DNA"/>
</dbReference>